<evidence type="ECO:0000313" key="3">
    <source>
        <dbReference type="EMBL" id="MBL0704090.1"/>
    </source>
</evidence>
<organism evidence="3 4">
    <name type="scientific">Sinomonas cellulolyticus</name>
    <dbReference type="NCBI Taxonomy" id="2801916"/>
    <lineage>
        <taxon>Bacteria</taxon>
        <taxon>Bacillati</taxon>
        <taxon>Actinomycetota</taxon>
        <taxon>Actinomycetes</taxon>
        <taxon>Micrococcales</taxon>
        <taxon>Micrococcaceae</taxon>
        <taxon>Sinomonas</taxon>
    </lineage>
</organism>
<dbReference type="EMBL" id="JAERRC010000005">
    <property type="protein sequence ID" value="MBL0704090.1"/>
    <property type="molecule type" value="Genomic_DNA"/>
</dbReference>
<evidence type="ECO:0000313" key="4">
    <source>
        <dbReference type="Proteomes" id="UP000639051"/>
    </source>
</evidence>
<dbReference type="SUPFAM" id="SSF53800">
    <property type="entry name" value="Chelatase"/>
    <property type="match status" value="1"/>
</dbReference>
<dbReference type="Proteomes" id="UP000639051">
    <property type="component" value="Unassembled WGS sequence"/>
</dbReference>
<reference evidence="3 4" key="1">
    <citation type="submission" date="2021-01" db="EMBL/GenBank/DDBJ databases">
        <title>Genome public.</title>
        <authorList>
            <person name="Liu C."/>
            <person name="Sun Q."/>
        </authorList>
    </citation>
    <scope>NUCLEOTIDE SEQUENCE [LARGE SCALE GENOMIC DNA]</scope>
    <source>
        <strain evidence="3 4">JC656</strain>
    </source>
</reference>
<dbReference type="InterPro" id="IPR002762">
    <property type="entry name" value="CbiX-like"/>
</dbReference>
<sequence length="236" mass="24140">MTQDILVACAHGTSSGEGRGAVLALVDQIRAIRPGLTVLDAYVDVHGPELPDVVAGLPAGARAVVVPLLLSVGYHVKVDIARAVRSRPETLAAAPLGPDERLADLLAARLGEAGLGPEDAVVLAAAGSSNPQAAQDVEALADMLRHRIPHRIVPGYGASASPTVPEAVAELRAEEARPGAADDAVRVLIASYLLAPGYFHDQLAKAGADAVTAPLLPAPVIAQIALDRFDAALARA</sequence>
<dbReference type="PANTHER" id="PTHR33542">
    <property type="entry name" value="SIROHYDROCHLORIN FERROCHELATASE, CHLOROPLASTIC"/>
    <property type="match status" value="1"/>
</dbReference>
<keyword evidence="4" id="KW-1185">Reference proteome</keyword>
<accession>A0ABS1JXQ6</accession>
<evidence type="ECO:0000256" key="2">
    <source>
        <dbReference type="ARBA" id="ARBA00023239"/>
    </source>
</evidence>
<dbReference type="RefSeq" id="WP_189694771.1">
    <property type="nucleotide sequence ID" value="NZ_BNCM01000013.1"/>
</dbReference>
<dbReference type="Gene3D" id="3.40.50.1400">
    <property type="match status" value="2"/>
</dbReference>
<proteinExistence type="predicted"/>
<gene>
    <name evidence="3" type="ORF">JJE72_01050</name>
</gene>
<protein>
    <submittedName>
        <fullName evidence="3">Sirohydrochlorin chelatase</fullName>
    </submittedName>
</protein>
<evidence type="ECO:0000256" key="1">
    <source>
        <dbReference type="ARBA" id="ARBA00022723"/>
    </source>
</evidence>
<keyword evidence="2" id="KW-0456">Lyase</keyword>
<dbReference type="CDD" id="cd03416">
    <property type="entry name" value="CbiX_SirB_N"/>
    <property type="match status" value="1"/>
</dbReference>
<dbReference type="InterPro" id="IPR050963">
    <property type="entry name" value="Sirohydro_Cobaltochel/CbiX"/>
</dbReference>
<name>A0ABS1JXQ6_9MICC</name>
<dbReference type="Pfam" id="PF01903">
    <property type="entry name" value="CbiX"/>
    <property type="match status" value="2"/>
</dbReference>
<dbReference type="PANTHER" id="PTHR33542:SF5">
    <property type="entry name" value="FERROCHELATASE CHE1"/>
    <property type="match status" value="1"/>
</dbReference>
<keyword evidence="1" id="KW-0479">Metal-binding</keyword>
<comment type="caution">
    <text evidence="3">The sequence shown here is derived from an EMBL/GenBank/DDBJ whole genome shotgun (WGS) entry which is preliminary data.</text>
</comment>